<organism evidence="7 8">
    <name type="scientific">Jimgerdemannia flammicorona</name>
    <dbReference type="NCBI Taxonomy" id="994334"/>
    <lineage>
        <taxon>Eukaryota</taxon>
        <taxon>Fungi</taxon>
        <taxon>Fungi incertae sedis</taxon>
        <taxon>Mucoromycota</taxon>
        <taxon>Mucoromycotina</taxon>
        <taxon>Endogonomycetes</taxon>
        <taxon>Endogonales</taxon>
        <taxon>Endogonaceae</taxon>
        <taxon>Jimgerdemannia</taxon>
    </lineage>
</organism>
<proteinExistence type="inferred from homology"/>
<dbReference type="PANTHER" id="PTHR11960:SF66">
    <property type="entry name" value="EUKARYOTIC TRANSLATION INITIATION FACTOR 4E TYPE 3"/>
    <property type="match status" value="1"/>
</dbReference>
<evidence type="ECO:0000313" key="7">
    <source>
        <dbReference type="EMBL" id="RUP51493.1"/>
    </source>
</evidence>
<keyword evidence="3 5" id="KW-0694">RNA-binding</keyword>
<protein>
    <recommendedName>
        <fullName evidence="9">Translation initiation factor eIF 4e-like domain-containing protein</fullName>
    </recommendedName>
</protein>
<evidence type="ECO:0000313" key="8">
    <source>
        <dbReference type="Proteomes" id="UP000268093"/>
    </source>
</evidence>
<keyword evidence="2" id="KW-0810">Translation regulation</keyword>
<dbReference type="AlphaFoldDB" id="A0A433DKU5"/>
<dbReference type="InterPro" id="IPR001040">
    <property type="entry name" value="TIF_eIF_4E"/>
</dbReference>
<sequence>MTDTNDSIHSRTPHRPLMGSASPSSPSTSSTLKSTNMHLSPAVSAFQFMGGAGAQKLGAPLVRSSAAPISRSLSSEGHVMSHVPSPLGIPSSSEMQRSVSGHDVMPTMSANDLPGYFAAKGKPQVDDRKKEELRKSAAIPLQNEWTFWLDKYVQGLSPAEYEQNLKIISTVGTVQAFWSVYNNIAGPDKLPFRSSLHFMKKGIKPIWEDPKNENGGAYNFRINKKDAPVGWREALMLLVGEQFEDCLSADDSVCGVSVSTRYNDTNFQIWTTNAAAKNEEKVMTRLTQVLAQAPAPIEIQTIYYKVHNTHSDFKKPDQDEGKAANDTSASTKEQSLRERPRFFNKRPEEVPGDLIEQTAEQRAHNEILEKELADGIAAV</sequence>
<comment type="caution">
    <text evidence="7">The sequence shown here is derived from an EMBL/GenBank/DDBJ whole genome shotgun (WGS) entry which is preliminary data.</text>
</comment>
<evidence type="ECO:0000256" key="1">
    <source>
        <dbReference type="ARBA" id="ARBA00022540"/>
    </source>
</evidence>
<evidence type="ECO:0000256" key="4">
    <source>
        <dbReference type="ARBA" id="ARBA00022917"/>
    </source>
</evidence>
<reference evidence="7 8" key="1">
    <citation type="journal article" date="2018" name="New Phytol.">
        <title>Phylogenomics of Endogonaceae and evolution of mycorrhizas within Mucoromycota.</title>
        <authorList>
            <person name="Chang Y."/>
            <person name="Desiro A."/>
            <person name="Na H."/>
            <person name="Sandor L."/>
            <person name="Lipzen A."/>
            <person name="Clum A."/>
            <person name="Barry K."/>
            <person name="Grigoriev I.V."/>
            <person name="Martin F.M."/>
            <person name="Stajich J.E."/>
            <person name="Smith M.E."/>
            <person name="Bonito G."/>
            <person name="Spatafora J.W."/>
        </authorList>
    </citation>
    <scope>NUCLEOTIDE SEQUENCE [LARGE SCALE GENOMIC DNA]</scope>
    <source>
        <strain evidence="7 8">GMNB39</strain>
    </source>
</reference>
<evidence type="ECO:0000256" key="3">
    <source>
        <dbReference type="ARBA" id="ARBA00022884"/>
    </source>
</evidence>
<keyword evidence="8" id="KW-1185">Reference proteome</keyword>
<dbReference type="EMBL" id="RBNI01000692">
    <property type="protein sequence ID" value="RUP51493.1"/>
    <property type="molecule type" value="Genomic_DNA"/>
</dbReference>
<evidence type="ECO:0000256" key="6">
    <source>
        <dbReference type="SAM" id="MobiDB-lite"/>
    </source>
</evidence>
<keyword evidence="4 5" id="KW-0648">Protein biosynthesis</keyword>
<evidence type="ECO:0000256" key="5">
    <source>
        <dbReference type="RuleBase" id="RU004374"/>
    </source>
</evidence>
<feature type="region of interest" description="Disordered" evidence="6">
    <location>
        <begin position="1"/>
        <end position="35"/>
    </location>
</feature>
<comment type="similarity">
    <text evidence="5">Belongs to the eukaryotic initiation factor 4E family.</text>
</comment>
<dbReference type="PANTHER" id="PTHR11960">
    <property type="entry name" value="EUKARYOTIC TRANSLATION INITIATION FACTOR 4E RELATED"/>
    <property type="match status" value="1"/>
</dbReference>
<dbReference type="GO" id="GO:0003743">
    <property type="term" value="F:translation initiation factor activity"/>
    <property type="evidence" value="ECO:0007669"/>
    <property type="project" value="UniProtKB-KW"/>
</dbReference>
<feature type="region of interest" description="Disordered" evidence="6">
    <location>
        <begin position="72"/>
        <end position="97"/>
    </location>
</feature>
<feature type="compositionally biased region" description="Low complexity" evidence="6">
    <location>
        <begin position="20"/>
        <end position="35"/>
    </location>
</feature>
<evidence type="ECO:0008006" key="9">
    <source>
        <dbReference type="Google" id="ProtNLM"/>
    </source>
</evidence>
<dbReference type="GO" id="GO:0000340">
    <property type="term" value="F:RNA 7-methylguanosine cap binding"/>
    <property type="evidence" value="ECO:0007669"/>
    <property type="project" value="TreeGrafter"/>
</dbReference>
<dbReference type="Proteomes" id="UP000268093">
    <property type="component" value="Unassembled WGS sequence"/>
</dbReference>
<dbReference type="GO" id="GO:0016281">
    <property type="term" value="C:eukaryotic translation initiation factor 4F complex"/>
    <property type="evidence" value="ECO:0007669"/>
    <property type="project" value="TreeGrafter"/>
</dbReference>
<dbReference type="OrthoDB" id="17977at2759"/>
<feature type="region of interest" description="Disordered" evidence="6">
    <location>
        <begin position="313"/>
        <end position="361"/>
    </location>
</feature>
<feature type="compositionally biased region" description="Basic and acidic residues" evidence="6">
    <location>
        <begin position="334"/>
        <end position="349"/>
    </location>
</feature>
<dbReference type="Gene3D" id="3.30.760.10">
    <property type="entry name" value="RNA Cap, Translation Initiation Factor Eif4e"/>
    <property type="match status" value="1"/>
</dbReference>
<feature type="compositionally biased region" description="Basic and acidic residues" evidence="6">
    <location>
        <begin position="313"/>
        <end position="323"/>
    </location>
</feature>
<feature type="non-terminal residue" evidence="7">
    <location>
        <position position="379"/>
    </location>
</feature>
<dbReference type="SUPFAM" id="SSF55418">
    <property type="entry name" value="eIF4e-like"/>
    <property type="match status" value="1"/>
</dbReference>
<dbReference type="InterPro" id="IPR023398">
    <property type="entry name" value="TIF_eIF4e-like"/>
</dbReference>
<accession>A0A433DKU5</accession>
<evidence type="ECO:0000256" key="2">
    <source>
        <dbReference type="ARBA" id="ARBA00022845"/>
    </source>
</evidence>
<name>A0A433DKU5_9FUNG</name>
<dbReference type="GO" id="GO:0006417">
    <property type="term" value="P:regulation of translation"/>
    <property type="evidence" value="ECO:0007669"/>
    <property type="project" value="UniProtKB-KW"/>
</dbReference>
<gene>
    <name evidence="7" type="ORF">BC936DRAFT_147883</name>
</gene>
<dbReference type="Pfam" id="PF01652">
    <property type="entry name" value="IF4E"/>
    <property type="match status" value="1"/>
</dbReference>
<keyword evidence="1 5" id="KW-0396">Initiation factor</keyword>